<evidence type="ECO:0000313" key="2">
    <source>
        <dbReference type="EMBL" id="KAI5437353.1"/>
    </source>
</evidence>
<sequence>MTRPSCTTHLMIADSGIHRYGTRRNQQRAMEGVQAELAEMRARMTQFMDVVQGVAQGQQELRQIIQGNPPAQPKTVTDPPAGEVNGPSGPGPIPIPHANPGQQPVHDDQDDQFPPLQEDFGMGHGVDPMFRRLEERLKAVEGQNPLGVDVADLGLVPGQPSWGILGMVYEAGQSPHPLLEGFGGGLREAVSV</sequence>
<keyword evidence="3" id="KW-1185">Reference proteome</keyword>
<evidence type="ECO:0000313" key="3">
    <source>
        <dbReference type="Proteomes" id="UP001058974"/>
    </source>
</evidence>
<comment type="caution">
    <text evidence="2">The sequence shown here is derived from an EMBL/GenBank/DDBJ whole genome shotgun (WGS) entry which is preliminary data.</text>
</comment>
<organism evidence="2 3">
    <name type="scientific">Pisum sativum</name>
    <name type="common">Garden pea</name>
    <name type="synonym">Lathyrus oleraceus</name>
    <dbReference type="NCBI Taxonomy" id="3888"/>
    <lineage>
        <taxon>Eukaryota</taxon>
        <taxon>Viridiplantae</taxon>
        <taxon>Streptophyta</taxon>
        <taxon>Embryophyta</taxon>
        <taxon>Tracheophyta</taxon>
        <taxon>Spermatophyta</taxon>
        <taxon>Magnoliopsida</taxon>
        <taxon>eudicotyledons</taxon>
        <taxon>Gunneridae</taxon>
        <taxon>Pentapetalae</taxon>
        <taxon>rosids</taxon>
        <taxon>fabids</taxon>
        <taxon>Fabales</taxon>
        <taxon>Fabaceae</taxon>
        <taxon>Papilionoideae</taxon>
        <taxon>50 kb inversion clade</taxon>
        <taxon>NPAAA clade</taxon>
        <taxon>Hologalegina</taxon>
        <taxon>IRL clade</taxon>
        <taxon>Fabeae</taxon>
        <taxon>Lathyrus</taxon>
    </lineage>
</organism>
<dbReference type="Proteomes" id="UP001058974">
    <property type="component" value="Chromosome 2"/>
</dbReference>
<name>A0A9D4YD09_PEA</name>
<evidence type="ECO:0000256" key="1">
    <source>
        <dbReference type="SAM" id="MobiDB-lite"/>
    </source>
</evidence>
<accession>A0A9D4YD09</accession>
<dbReference type="AlphaFoldDB" id="A0A9D4YD09"/>
<proteinExistence type="predicted"/>
<dbReference type="Gramene" id="Psat02G0345900-T1">
    <property type="protein sequence ID" value="KAI5437353.1"/>
    <property type="gene ID" value="KIW84_023459"/>
</dbReference>
<feature type="region of interest" description="Disordered" evidence="1">
    <location>
        <begin position="68"/>
        <end position="111"/>
    </location>
</feature>
<dbReference type="EMBL" id="JAMSHJ010000002">
    <property type="protein sequence ID" value="KAI5437353.1"/>
    <property type="molecule type" value="Genomic_DNA"/>
</dbReference>
<protein>
    <submittedName>
        <fullName evidence="2">Uncharacterized protein</fullName>
    </submittedName>
</protein>
<reference evidence="2 3" key="1">
    <citation type="journal article" date="2022" name="Nat. Genet.">
        <title>Improved pea reference genome and pan-genome highlight genomic features and evolutionary characteristics.</title>
        <authorList>
            <person name="Yang T."/>
            <person name="Liu R."/>
            <person name="Luo Y."/>
            <person name="Hu S."/>
            <person name="Wang D."/>
            <person name="Wang C."/>
            <person name="Pandey M.K."/>
            <person name="Ge S."/>
            <person name="Xu Q."/>
            <person name="Li N."/>
            <person name="Li G."/>
            <person name="Huang Y."/>
            <person name="Saxena R.K."/>
            <person name="Ji Y."/>
            <person name="Li M."/>
            <person name="Yan X."/>
            <person name="He Y."/>
            <person name="Liu Y."/>
            <person name="Wang X."/>
            <person name="Xiang C."/>
            <person name="Varshney R.K."/>
            <person name="Ding H."/>
            <person name="Gao S."/>
            <person name="Zong X."/>
        </authorList>
    </citation>
    <scope>NUCLEOTIDE SEQUENCE [LARGE SCALE GENOMIC DNA]</scope>
    <source>
        <strain evidence="2 3">cv. Zhongwan 6</strain>
    </source>
</reference>
<gene>
    <name evidence="2" type="ORF">KIW84_023459</name>
</gene>